<reference evidence="2 3" key="1">
    <citation type="submission" date="2019-07" db="EMBL/GenBank/DDBJ databases">
        <title>Whole genome shotgun sequence of Gluconobacter kanchanaburiensis NBRC 103587.</title>
        <authorList>
            <person name="Hosoyama A."/>
            <person name="Uohara A."/>
            <person name="Ohji S."/>
            <person name="Ichikawa N."/>
        </authorList>
    </citation>
    <scope>NUCLEOTIDE SEQUENCE [LARGE SCALE GENOMIC DNA]</scope>
    <source>
        <strain evidence="2 3">NBRC 103587</strain>
    </source>
</reference>
<gene>
    <name evidence="2" type="ORF">GKA01_08160</name>
</gene>
<proteinExistence type="predicted"/>
<evidence type="ECO:0000313" key="3">
    <source>
        <dbReference type="Proteomes" id="UP000321079"/>
    </source>
</evidence>
<feature type="region of interest" description="Disordered" evidence="1">
    <location>
        <begin position="63"/>
        <end position="89"/>
    </location>
</feature>
<dbReference type="Proteomes" id="UP000321079">
    <property type="component" value="Unassembled WGS sequence"/>
</dbReference>
<dbReference type="EMBL" id="BJVA01000003">
    <property type="protein sequence ID" value="GEK95619.1"/>
    <property type="molecule type" value="Genomic_DNA"/>
</dbReference>
<protein>
    <submittedName>
        <fullName evidence="2">Uncharacterized protein</fullName>
    </submittedName>
</protein>
<evidence type="ECO:0000256" key="1">
    <source>
        <dbReference type="SAM" id="MobiDB-lite"/>
    </source>
</evidence>
<keyword evidence="3" id="KW-1185">Reference proteome</keyword>
<sequence>MEKIQAAEHAASRQPDFLLGASRYFRPESKEPVEPQPSRKAGHDGHWAVSAAGVVAEVIEGATAGSDETGRGIMNLPNRGGGCHDDRDL</sequence>
<dbReference type="AlphaFoldDB" id="A0A511B5A5"/>
<evidence type="ECO:0000313" key="2">
    <source>
        <dbReference type="EMBL" id="GEK95619.1"/>
    </source>
</evidence>
<comment type="caution">
    <text evidence="2">The sequence shown here is derived from an EMBL/GenBank/DDBJ whole genome shotgun (WGS) entry which is preliminary data.</text>
</comment>
<name>A0A511B5A5_9PROT</name>
<feature type="region of interest" description="Disordered" evidence="1">
    <location>
        <begin position="1"/>
        <end position="46"/>
    </location>
</feature>
<organism evidence="2 3">
    <name type="scientific">Gluconobacter kanchanaburiensis NBRC 103587</name>
    <dbReference type="NCBI Taxonomy" id="1307948"/>
    <lineage>
        <taxon>Bacteria</taxon>
        <taxon>Pseudomonadati</taxon>
        <taxon>Pseudomonadota</taxon>
        <taxon>Alphaproteobacteria</taxon>
        <taxon>Acetobacterales</taxon>
        <taxon>Acetobacteraceae</taxon>
        <taxon>Gluconobacter</taxon>
    </lineage>
</organism>
<accession>A0A511B5A5</accession>